<organism evidence="1 2">
    <name type="scientific">Lactobacillus helveticus CIRM-BIA 951</name>
    <dbReference type="NCBI Taxonomy" id="1226334"/>
    <lineage>
        <taxon>Bacteria</taxon>
        <taxon>Bacillati</taxon>
        <taxon>Bacillota</taxon>
        <taxon>Bacilli</taxon>
        <taxon>Lactobacillales</taxon>
        <taxon>Lactobacillaceae</taxon>
        <taxon>Lactobacillus</taxon>
    </lineage>
</organism>
<sequence length="9" mass="1114">MQEQLHKSN</sequence>
<proteinExistence type="predicted"/>
<dbReference type="Proteomes" id="UP000017248">
    <property type="component" value="Unassembled WGS sequence"/>
</dbReference>
<comment type="caution">
    <text evidence="1">The sequence shown here is derived from an EMBL/GenBank/DDBJ whole genome shotgun (WGS) entry which is preliminary data.</text>
</comment>
<dbReference type="HOGENOM" id="CLU_3438945_0_0_9"/>
<accession>U6F7W3</accession>
<gene>
    <name evidence="1" type="ORF">LHCIRMBIA951_01156</name>
</gene>
<reference evidence="1" key="1">
    <citation type="submission" date="2013-09" db="EMBL/GenBank/DDBJ databases">
        <title>Draft Genome Sequence of five Lactobacillus helveticus strains CIRM-BIA 101T, 103, 104, 951 and 953 isolated from milk product.</title>
        <authorList>
            <person name="Valence F."/>
            <person name="Chuat V."/>
            <person name="Ma L."/>
            <person name="Creno S."/>
            <person name="Falentin H."/>
            <person name="Lortal S."/>
            <person name="Bizet C."/>
            <person name="Clermont D."/>
            <person name="Loux V."/>
            <person name="Bouchier C."/>
            <person name="Cousin S."/>
        </authorList>
    </citation>
    <scope>NUCLEOTIDE SEQUENCE [LARGE SCALE GENOMIC DNA]</scope>
    <source>
        <strain evidence="1">CIRM-BIA 951</strain>
    </source>
</reference>
<keyword evidence="2" id="KW-1185">Reference proteome</keyword>
<name>U6F7W3_LACHE</name>
<evidence type="ECO:0000313" key="1">
    <source>
        <dbReference type="EMBL" id="CDI58670.1"/>
    </source>
</evidence>
<dbReference type="EMBL" id="CBUK010000089">
    <property type="protein sequence ID" value="CDI58670.1"/>
    <property type="molecule type" value="Genomic_DNA"/>
</dbReference>
<protein>
    <submittedName>
        <fullName evidence="1">Uncharacterized protein</fullName>
    </submittedName>
</protein>
<evidence type="ECO:0000313" key="2">
    <source>
        <dbReference type="Proteomes" id="UP000017248"/>
    </source>
</evidence>